<proteinExistence type="predicted"/>
<feature type="region of interest" description="Disordered" evidence="1">
    <location>
        <begin position="1"/>
        <end position="45"/>
    </location>
</feature>
<dbReference type="VEuPathDB" id="TriTrypDB:LINF_290007400"/>
<dbReference type="EMBL" id="LR812962">
    <property type="protein sequence ID" value="CAC9506836.1"/>
    <property type="molecule type" value="Genomic_DNA"/>
</dbReference>
<evidence type="ECO:0000256" key="1">
    <source>
        <dbReference type="SAM" id="MobiDB-lite"/>
    </source>
</evidence>
<name>A0A6L0XIJ7_LEIIN</name>
<evidence type="ECO:0000313" key="2">
    <source>
        <dbReference type="EMBL" id="CAC9506836.1"/>
    </source>
</evidence>
<dbReference type="Proteomes" id="UP000255414">
    <property type="component" value="Chromosome 29"/>
</dbReference>
<feature type="compositionally biased region" description="Basic residues" evidence="1">
    <location>
        <begin position="22"/>
        <end position="32"/>
    </location>
</feature>
<evidence type="ECO:0000313" key="3">
    <source>
        <dbReference type="Proteomes" id="UP000255414"/>
    </source>
</evidence>
<protein>
    <submittedName>
        <fullName evidence="2">Hypothetical_protein</fullName>
    </submittedName>
</protein>
<reference evidence="2" key="1">
    <citation type="submission" date="2020-06" db="EMBL/GenBank/DDBJ databases">
        <authorList>
            <person name="Gonzalez-de la Fuente S."/>
            <person name="Peiro-Pastor R."/>
            <person name="Rastrojo A."/>
            <person name="Moreno J."/>
            <person name="Carrasco-Ramiro F."/>
            <person name="Requena JM."/>
            <person name="Aguado B."/>
        </authorList>
    </citation>
    <scope>NUCLEOTIDE SEQUENCE</scope>
</reference>
<gene>
    <name evidence="2" type="ORF">LINF_290007400</name>
</gene>
<sequence>MGVYRGSSFSGPTKKWMASEGRRRRTRSKRHLMGTCPAWDQDGGSRTLQASPFQVPIPVELRPLFSLQADTGRILQLQCPTDGFECEVWN</sequence>
<accession>A0A6L0XIJ7</accession>
<organism evidence="2 3">
    <name type="scientific">Leishmania infantum</name>
    <dbReference type="NCBI Taxonomy" id="5671"/>
    <lineage>
        <taxon>Eukaryota</taxon>
        <taxon>Discoba</taxon>
        <taxon>Euglenozoa</taxon>
        <taxon>Kinetoplastea</taxon>
        <taxon>Metakinetoplastina</taxon>
        <taxon>Trypanosomatida</taxon>
        <taxon>Trypanosomatidae</taxon>
        <taxon>Leishmaniinae</taxon>
        <taxon>Leishmania</taxon>
    </lineage>
</organism>
<dbReference type="AlphaFoldDB" id="A0A6L0XIJ7"/>